<sequence length="188" mass="21607">MIKRMLSPLLLRFGRDQVIWDCNTISACEALPDGLPLTCIACGEDDVPVKAWREHTTSCAAIWDRHWRQLLQEAEITVKAAMSSLEKFWERFIYTHTSCKLTEQFYKDDDMWDIGRLMRDILGKANFDFEKSYLGRLRTEDFSGGKKQLETVAKKSSNAKENCGNGQMGNGWKLDEPSKLNSEKFAIQ</sequence>
<organism evidence="1 2">
    <name type="scientific">Colletotrichum truncatum</name>
    <name type="common">Anthracnose fungus</name>
    <name type="synonym">Colletotrichum capsici</name>
    <dbReference type="NCBI Taxonomy" id="5467"/>
    <lineage>
        <taxon>Eukaryota</taxon>
        <taxon>Fungi</taxon>
        <taxon>Dikarya</taxon>
        <taxon>Ascomycota</taxon>
        <taxon>Pezizomycotina</taxon>
        <taxon>Sordariomycetes</taxon>
        <taxon>Hypocreomycetidae</taxon>
        <taxon>Glomerellales</taxon>
        <taxon>Glomerellaceae</taxon>
        <taxon>Colletotrichum</taxon>
        <taxon>Colletotrichum truncatum species complex</taxon>
    </lineage>
</organism>
<reference evidence="1 2" key="1">
    <citation type="journal article" date="2020" name="Phytopathology">
        <title>Genome Sequence Resources of Colletotrichum truncatum, C. plurivorum, C. musicola, and C. sojae: Four Species Pathogenic to Soybean (Glycine max).</title>
        <authorList>
            <person name="Rogerio F."/>
            <person name="Boufleur T.R."/>
            <person name="Ciampi-Guillardi M."/>
            <person name="Sukno S.A."/>
            <person name="Thon M.R."/>
            <person name="Massola Junior N.S."/>
            <person name="Baroncelli R."/>
        </authorList>
    </citation>
    <scope>NUCLEOTIDE SEQUENCE [LARGE SCALE GENOMIC DNA]</scope>
    <source>
        <strain evidence="1 2">CMES1059</strain>
    </source>
</reference>
<name>A0ACC3YC13_COLTU</name>
<keyword evidence="2" id="KW-1185">Reference proteome</keyword>
<dbReference type="Proteomes" id="UP000805649">
    <property type="component" value="Unassembled WGS sequence"/>
</dbReference>
<proteinExistence type="predicted"/>
<gene>
    <name evidence="1" type="ORF">CTRU02_215693</name>
</gene>
<dbReference type="EMBL" id="VUJX02000018">
    <property type="protein sequence ID" value="KAL0929337.1"/>
    <property type="molecule type" value="Genomic_DNA"/>
</dbReference>
<evidence type="ECO:0000313" key="1">
    <source>
        <dbReference type="EMBL" id="KAL0929337.1"/>
    </source>
</evidence>
<evidence type="ECO:0000313" key="2">
    <source>
        <dbReference type="Proteomes" id="UP000805649"/>
    </source>
</evidence>
<protein>
    <submittedName>
        <fullName evidence="1">Heterokaryon incompatibility protein (TOL)</fullName>
    </submittedName>
</protein>
<comment type="caution">
    <text evidence="1">The sequence shown here is derived from an EMBL/GenBank/DDBJ whole genome shotgun (WGS) entry which is preliminary data.</text>
</comment>
<accession>A0ACC3YC13</accession>